<evidence type="ECO:0000256" key="2">
    <source>
        <dbReference type="ARBA" id="ARBA00004418"/>
    </source>
</evidence>
<keyword evidence="14" id="KW-0969">Cilium</keyword>
<dbReference type="NCBIfam" id="TIGR02541">
    <property type="entry name" value="flagell_FlgJ"/>
    <property type="match status" value="1"/>
</dbReference>
<evidence type="ECO:0000256" key="11">
    <source>
        <dbReference type="ARBA" id="ARBA00030835"/>
    </source>
</evidence>
<dbReference type="Pfam" id="PF01832">
    <property type="entry name" value="Glucosaminidase"/>
    <property type="match status" value="1"/>
</dbReference>
<comment type="function">
    <text evidence="1">Flagellum-specific muramidase which hydrolyzes the peptidoglycan layer to assemble the rod structure in the periplasmic space.</text>
</comment>
<keyword evidence="8 14" id="KW-0378">Hydrolase</keyword>
<dbReference type="GO" id="GO:0016787">
    <property type="term" value="F:hydrolase activity"/>
    <property type="evidence" value="ECO:0007669"/>
    <property type="project" value="UniProtKB-KW"/>
</dbReference>
<dbReference type="RefSeq" id="WP_226765885.1">
    <property type="nucleotide sequence ID" value="NZ_BAAAEO010000001.1"/>
</dbReference>
<accession>A0ABN1DA38</accession>
<comment type="subcellular location">
    <subcellularLocation>
        <location evidence="2">Periplasm</location>
    </subcellularLocation>
</comment>
<dbReference type="InterPro" id="IPR002901">
    <property type="entry name" value="MGlyc_endo_b_GlcNAc-like_dom"/>
</dbReference>
<dbReference type="Pfam" id="PF10135">
    <property type="entry name" value="Rod-binding"/>
    <property type="match status" value="1"/>
</dbReference>
<reference evidence="14 15" key="1">
    <citation type="journal article" date="2019" name="Int. J. Syst. Evol. Microbiol.">
        <title>The Global Catalogue of Microorganisms (GCM) 10K type strain sequencing project: providing services to taxonomists for standard genome sequencing and annotation.</title>
        <authorList>
            <consortium name="The Broad Institute Genomics Platform"/>
            <consortium name="The Broad Institute Genome Sequencing Center for Infectious Disease"/>
            <person name="Wu L."/>
            <person name="Ma J."/>
        </authorList>
    </citation>
    <scope>NUCLEOTIDE SEQUENCE [LARGE SCALE GENOMIC DNA]</scope>
    <source>
        <strain evidence="14 15">JCM 14331</strain>
    </source>
</reference>
<keyword evidence="14" id="KW-0282">Flagellum</keyword>
<dbReference type="InterPro" id="IPR013377">
    <property type="entry name" value="FlgJ"/>
</dbReference>
<dbReference type="PRINTS" id="PR01002">
    <property type="entry name" value="FLGFLGJ"/>
</dbReference>
<comment type="caution">
    <text evidence="14">The sequence shown here is derived from an EMBL/GenBank/DDBJ whole genome shotgun (WGS) entry which is preliminary data.</text>
</comment>
<feature type="region of interest" description="Disordered" evidence="12">
    <location>
        <begin position="318"/>
        <end position="337"/>
    </location>
</feature>
<keyword evidence="6" id="KW-0574">Periplasm</keyword>
<protein>
    <recommendedName>
        <fullName evidence="5">Peptidoglycan hydrolase FlgJ</fullName>
    </recommendedName>
    <alternativeName>
        <fullName evidence="11">Muramidase FlgJ</fullName>
    </alternativeName>
</protein>
<proteinExistence type="inferred from homology"/>
<name>A0ABN1DA38_9GAMM</name>
<dbReference type="Proteomes" id="UP001501169">
    <property type="component" value="Unassembled WGS sequence"/>
</dbReference>
<feature type="domain" description="Mannosyl-glycoprotein endo-beta-N-acetylglucosamidase-like" evidence="13">
    <location>
        <begin position="163"/>
        <end position="325"/>
    </location>
</feature>
<comment type="similarity">
    <text evidence="4">In the C-terminal section; belongs to the glycosyl hydrolase 73 family.</text>
</comment>
<gene>
    <name evidence="14" type="primary">flgJ</name>
    <name evidence="14" type="ORF">GCM10009098_01450</name>
</gene>
<evidence type="ECO:0000256" key="6">
    <source>
        <dbReference type="ARBA" id="ARBA00022764"/>
    </source>
</evidence>
<dbReference type="PANTHER" id="PTHR33308:SF9">
    <property type="entry name" value="PEPTIDOGLYCAN HYDROLASE FLGJ"/>
    <property type="match status" value="1"/>
</dbReference>
<evidence type="ECO:0000313" key="14">
    <source>
        <dbReference type="EMBL" id="GAA0537691.1"/>
    </source>
</evidence>
<organism evidence="14 15">
    <name type="scientific">Rheinheimera aquimaris</name>
    <dbReference type="NCBI Taxonomy" id="412437"/>
    <lineage>
        <taxon>Bacteria</taxon>
        <taxon>Pseudomonadati</taxon>
        <taxon>Pseudomonadota</taxon>
        <taxon>Gammaproteobacteria</taxon>
        <taxon>Chromatiales</taxon>
        <taxon>Chromatiaceae</taxon>
        <taxon>Rheinheimera</taxon>
    </lineage>
</organism>
<dbReference type="InterPro" id="IPR051056">
    <property type="entry name" value="Glycosyl_Hydrolase_73"/>
</dbReference>
<evidence type="ECO:0000256" key="8">
    <source>
        <dbReference type="ARBA" id="ARBA00022801"/>
    </source>
</evidence>
<keyword evidence="14" id="KW-0966">Cell projection</keyword>
<dbReference type="InterPro" id="IPR019301">
    <property type="entry name" value="Flagellar_prot_FlgJ_N"/>
</dbReference>
<feature type="compositionally biased region" description="Basic and acidic residues" evidence="12">
    <location>
        <begin position="323"/>
        <end position="337"/>
    </location>
</feature>
<keyword evidence="9" id="KW-0326">Glycosidase</keyword>
<keyword evidence="7" id="KW-1005">Bacterial flagellum biogenesis</keyword>
<evidence type="ECO:0000256" key="12">
    <source>
        <dbReference type="SAM" id="MobiDB-lite"/>
    </source>
</evidence>
<dbReference type="Gene3D" id="2.10.70.40">
    <property type="entry name" value="peptidoglycan hydrolase"/>
    <property type="match status" value="1"/>
</dbReference>
<sequence length="337" mass="36811">MSTTPNTISYHDIGSLQQIRSAAGKDEAGALRQAAEQFESIFFSMLLGSMRKANEAFEVDGMMNSQTTKFYRDMQDSQMATELSKNGALGLADLLVQQLSPALGIKPDRATPSELKLPQHNTDKVLTMPNVVLPAVQVKPLQQTGFTAPATVQPVSSQTEQTQPEWKVDSPADFVKNLLPAARQTAKALGLDPLALVAQAALETGWGQRMIKNNQGNNSFNLFGIKANNGWQGDTAVVDTLEYRGGIAKKEQARFRAYSSAEHSLQDYVNFIKQNPRYQEAVNASADTKAYFEQLQAAGYATDPAYAQKIMAVYQSPALQNARSDDSDTKEITHAAE</sequence>
<evidence type="ECO:0000256" key="7">
    <source>
        <dbReference type="ARBA" id="ARBA00022795"/>
    </source>
</evidence>
<dbReference type="EMBL" id="BAAAEO010000001">
    <property type="protein sequence ID" value="GAA0537691.1"/>
    <property type="molecule type" value="Genomic_DNA"/>
</dbReference>
<evidence type="ECO:0000256" key="5">
    <source>
        <dbReference type="ARBA" id="ARBA00013433"/>
    </source>
</evidence>
<dbReference type="SMART" id="SM00047">
    <property type="entry name" value="LYZ2"/>
    <property type="match status" value="1"/>
</dbReference>
<evidence type="ECO:0000313" key="15">
    <source>
        <dbReference type="Proteomes" id="UP001501169"/>
    </source>
</evidence>
<evidence type="ECO:0000256" key="1">
    <source>
        <dbReference type="ARBA" id="ARBA00002954"/>
    </source>
</evidence>
<dbReference type="PANTHER" id="PTHR33308">
    <property type="entry name" value="PEPTIDOGLYCAN HYDROLASE FLGJ"/>
    <property type="match status" value="1"/>
</dbReference>
<evidence type="ECO:0000259" key="13">
    <source>
        <dbReference type="SMART" id="SM00047"/>
    </source>
</evidence>
<keyword evidence="15" id="KW-1185">Reference proteome</keyword>
<evidence type="ECO:0000256" key="10">
    <source>
        <dbReference type="ARBA" id="ARBA00023316"/>
    </source>
</evidence>
<evidence type="ECO:0000256" key="9">
    <source>
        <dbReference type="ARBA" id="ARBA00023295"/>
    </source>
</evidence>
<evidence type="ECO:0000256" key="3">
    <source>
        <dbReference type="ARBA" id="ARBA00006880"/>
    </source>
</evidence>
<evidence type="ECO:0000256" key="4">
    <source>
        <dbReference type="ARBA" id="ARBA00007974"/>
    </source>
</evidence>
<comment type="similarity">
    <text evidence="3">In the N-terminal section; belongs to the FlgJ family.</text>
</comment>
<dbReference type="Gene3D" id="1.10.530.10">
    <property type="match status" value="1"/>
</dbReference>
<keyword evidence="10" id="KW-0961">Cell wall biogenesis/degradation</keyword>